<dbReference type="PANTHER" id="PTHR31377">
    <property type="entry name" value="AGMATINE DEIMINASE-RELATED"/>
    <property type="match status" value="1"/>
</dbReference>
<dbReference type="AlphaFoldDB" id="A0ABD3NFD9"/>
<protein>
    <recommendedName>
        <fullName evidence="4">Agmatine deiminase</fullName>
    </recommendedName>
</protein>
<reference evidence="2 3" key="1">
    <citation type="submission" date="2024-10" db="EMBL/GenBank/DDBJ databases">
        <title>Updated reference genomes for cyclostephanoid diatoms.</title>
        <authorList>
            <person name="Roberts W.R."/>
            <person name="Alverson A.J."/>
        </authorList>
    </citation>
    <scope>NUCLEOTIDE SEQUENCE [LARGE SCALE GENOMIC DNA]</scope>
    <source>
        <strain evidence="2 3">AJA010-31</strain>
    </source>
</reference>
<keyword evidence="3" id="KW-1185">Reference proteome</keyword>
<sequence length="359" mass="41926">MRSKMCWKRKPIPQIKVQTIQDPQNVFTLPAEDGPHEGTWLQWPHRHISRFRWRRARVLERYERAWIDMTKSLHYGERVHIIVYDEEHEERVKNLLVKEGCDMNQIDFFIIPTDDVWCRDNGPVFVFDENKQLHITDWEFNGWGGKFKYQLSNQVPKCVADYLELPMTSIPMANEGGSVEVDGHGTLMAKRSSILNSNRNKGWQQSDAEEYFRRYFGVTNFIWLDGSKGLDITDDHIDGTARFAHGNTIVTYFRQDFLDPREYDQLKNATNAIGKSYNIVHLPLTKRKCVGRDYGYYINYYVGNQVVLMPSFDDPNDEVARMTLSSLYSDRAIVGIPMKDVMKDGGMIHCVTQQQPRVL</sequence>
<keyword evidence="1" id="KW-0378">Hydrolase</keyword>
<evidence type="ECO:0000313" key="3">
    <source>
        <dbReference type="Proteomes" id="UP001530400"/>
    </source>
</evidence>
<accession>A0ABD3NFD9</accession>
<evidence type="ECO:0008006" key="4">
    <source>
        <dbReference type="Google" id="ProtNLM"/>
    </source>
</evidence>
<comment type="caution">
    <text evidence="2">The sequence shown here is derived from an EMBL/GenBank/DDBJ whole genome shotgun (WGS) entry which is preliminary data.</text>
</comment>
<dbReference type="InterPro" id="IPR007466">
    <property type="entry name" value="Peptidyl-Arg-deiminase_porph"/>
</dbReference>
<evidence type="ECO:0000256" key="1">
    <source>
        <dbReference type="ARBA" id="ARBA00022801"/>
    </source>
</evidence>
<dbReference type="SUPFAM" id="SSF55909">
    <property type="entry name" value="Pentein"/>
    <property type="match status" value="1"/>
</dbReference>
<dbReference type="GO" id="GO:0016787">
    <property type="term" value="F:hydrolase activity"/>
    <property type="evidence" value="ECO:0007669"/>
    <property type="project" value="UniProtKB-KW"/>
</dbReference>
<evidence type="ECO:0000313" key="2">
    <source>
        <dbReference type="EMBL" id="KAL3774677.1"/>
    </source>
</evidence>
<name>A0ABD3NFD9_9STRA</name>
<dbReference type="Pfam" id="PF04371">
    <property type="entry name" value="PAD_porph"/>
    <property type="match status" value="1"/>
</dbReference>
<gene>
    <name evidence="2" type="ORF">ACHAWO_002540</name>
</gene>
<proteinExistence type="predicted"/>
<dbReference type="PANTHER" id="PTHR31377:SF0">
    <property type="entry name" value="AGMATINE DEIMINASE-RELATED"/>
    <property type="match status" value="1"/>
</dbReference>
<dbReference type="Gene3D" id="3.75.10.10">
    <property type="entry name" value="L-arginine/glycine Amidinotransferase, Chain A"/>
    <property type="match status" value="1"/>
</dbReference>
<organism evidence="2 3">
    <name type="scientific">Cyclotella atomus</name>
    <dbReference type="NCBI Taxonomy" id="382360"/>
    <lineage>
        <taxon>Eukaryota</taxon>
        <taxon>Sar</taxon>
        <taxon>Stramenopiles</taxon>
        <taxon>Ochrophyta</taxon>
        <taxon>Bacillariophyta</taxon>
        <taxon>Coscinodiscophyceae</taxon>
        <taxon>Thalassiosirophycidae</taxon>
        <taxon>Stephanodiscales</taxon>
        <taxon>Stephanodiscaceae</taxon>
        <taxon>Cyclotella</taxon>
    </lineage>
</organism>
<dbReference type="EMBL" id="JALLPJ020001182">
    <property type="protein sequence ID" value="KAL3774677.1"/>
    <property type="molecule type" value="Genomic_DNA"/>
</dbReference>
<dbReference type="Proteomes" id="UP001530400">
    <property type="component" value="Unassembled WGS sequence"/>
</dbReference>